<keyword evidence="3" id="KW-1185">Reference proteome</keyword>
<dbReference type="Proteomes" id="UP000078576">
    <property type="component" value="Unassembled WGS sequence"/>
</dbReference>
<evidence type="ECO:0000313" key="2">
    <source>
        <dbReference type="EMBL" id="KUI61064.1"/>
    </source>
</evidence>
<reference evidence="3" key="1">
    <citation type="submission" date="2014-12" db="EMBL/GenBank/DDBJ databases">
        <title>Genome Sequence of Valsa Canker Pathogens Uncovers a Specific Adaption of Colonization on Woody Bark.</title>
        <authorList>
            <person name="Yin Z."/>
            <person name="Liu H."/>
            <person name="Gao X."/>
            <person name="Li Z."/>
            <person name="Song N."/>
            <person name="Ke X."/>
            <person name="Dai Q."/>
            <person name="Wu Y."/>
            <person name="Sun Y."/>
            <person name="Xu J.-R."/>
            <person name="Kang Z.K."/>
            <person name="Wang L."/>
            <person name="Huang L."/>
        </authorList>
    </citation>
    <scope>NUCLEOTIDE SEQUENCE [LARGE SCALE GENOMIC DNA]</scope>
    <source>
        <strain evidence="3">SXYL134</strain>
    </source>
</reference>
<feature type="signal peptide" evidence="1">
    <location>
        <begin position="1"/>
        <end position="24"/>
    </location>
</feature>
<dbReference type="STRING" id="694573.A0A194VB05"/>
<evidence type="ECO:0000313" key="3">
    <source>
        <dbReference type="Proteomes" id="UP000078576"/>
    </source>
</evidence>
<organism evidence="2 3">
    <name type="scientific">Cytospora mali</name>
    <name type="common">Apple Valsa canker fungus</name>
    <name type="synonym">Valsa mali</name>
    <dbReference type="NCBI Taxonomy" id="578113"/>
    <lineage>
        <taxon>Eukaryota</taxon>
        <taxon>Fungi</taxon>
        <taxon>Dikarya</taxon>
        <taxon>Ascomycota</taxon>
        <taxon>Pezizomycotina</taxon>
        <taxon>Sordariomycetes</taxon>
        <taxon>Sordariomycetidae</taxon>
        <taxon>Diaporthales</taxon>
        <taxon>Cytosporaceae</taxon>
        <taxon>Cytospora</taxon>
    </lineage>
</organism>
<dbReference type="AlphaFoldDB" id="A0A194VB05"/>
<gene>
    <name evidence="2" type="ORF">VP1G_08267</name>
</gene>
<proteinExistence type="predicted"/>
<name>A0A194VB05_CYTMA</name>
<sequence>MSSLRHYLLPATLYAAALAPVVNAGFGNSFYLGPWSGDAYIKKATYSLTSPSVITDYVTSDTSLWIAIWVGVQQSDEDVDNENLVQPLLNWCIDQEDCGFAVNSSTTLIDQKVWLNGKLVAQQSDSAGMTPGVIYSANECSDTNCGTLASFSWTNFTLVFSEAVTDLNSYMSYNGASSSGLTTSDGGITWSVDAIAMGKDTTWDS</sequence>
<accession>A0A194VB05</accession>
<evidence type="ECO:0000256" key="1">
    <source>
        <dbReference type="SAM" id="SignalP"/>
    </source>
</evidence>
<keyword evidence="1" id="KW-0732">Signal</keyword>
<feature type="chain" id="PRO_5008266349" evidence="1">
    <location>
        <begin position="25"/>
        <end position="205"/>
    </location>
</feature>
<dbReference type="OrthoDB" id="5086500at2759"/>
<dbReference type="EMBL" id="KN714766">
    <property type="protein sequence ID" value="KUI61064.1"/>
    <property type="molecule type" value="Genomic_DNA"/>
</dbReference>
<protein>
    <submittedName>
        <fullName evidence="2">Uncharacterized protein</fullName>
    </submittedName>
</protein>